<dbReference type="KEGG" id="seme:MIZ01_1002"/>
<dbReference type="AlphaFoldDB" id="A0AAN1X959"/>
<dbReference type="Proteomes" id="UP001320326">
    <property type="component" value="Chromosome"/>
</dbReference>
<proteinExistence type="predicted"/>
<organism evidence="1 2">
    <name type="scientific">Sideroxyarcus emersonii</name>
    <dbReference type="NCBI Taxonomy" id="2764705"/>
    <lineage>
        <taxon>Bacteria</taxon>
        <taxon>Pseudomonadati</taxon>
        <taxon>Pseudomonadota</taxon>
        <taxon>Betaproteobacteria</taxon>
        <taxon>Nitrosomonadales</taxon>
        <taxon>Gallionellaceae</taxon>
        <taxon>Sideroxyarcus</taxon>
    </lineage>
</organism>
<evidence type="ECO:0000313" key="2">
    <source>
        <dbReference type="Proteomes" id="UP001320326"/>
    </source>
</evidence>
<dbReference type="EMBL" id="AP023423">
    <property type="protein sequence ID" value="BCK87230.1"/>
    <property type="molecule type" value="Genomic_DNA"/>
</dbReference>
<keyword evidence="2" id="KW-1185">Reference proteome</keyword>
<accession>A0AAN1X959</accession>
<sequence>MVLTEKAVIVATNIADKLFANKWKLRTDGDFGTPGNADTPDDQLPVVRLYPPNEKEWFLELLSCPSDGTISKGREFKRLVTSQGHFALCAFGYFALLEYEPLETQYGIRLASPEMMALCNLLHHPTIGPVIMKEEFYGRSIKRSNKDLGRVLALAYLTNERDPDALLEWADKWRSALIEKFPSDAAELMMRAGSGIRALLASDVDLADALFTAEVGLLASRKVDLEAFRVTGERVISDVIDRIEYLSKVPIPK</sequence>
<reference evidence="1 2" key="1">
    <citation type="journal article" date="2022" name="Int. J. Syst. Evol. Microbiol.">
        <title>&lt;i&gt;Sideroxyarcus emersonii&lt;/i&gt; gen. nov. sp. nov., a neutrophilic, microaerobic iron- and thiosulfate-oxidizing bacterium isolated from iron-rich wetland sediment.</title>
        <authorList>
            <person name="Kato S."/>
            <person name="Itoh T."/>
            <person name="Iino T."/>
            <person name="Ohkuma M."/>
        </authorList>
    </citation>
    <scope>NUCLEOTIDE SEQUENCE [LARGE SCALE GENOMIC DNA]</scope>
    <source>
        <strain evidence="1 2">MIZ01</strain>
    </source>
</reference>
<name>A0AAN1X959_9PROT</name>
<protein>
    <submittedName>
        <fullName evidence="1">Uncharacterized protein</fullName>
    </submittedName>
</protein>
<gene>
    <name evidence="1" type="ORF">MIZ01_1002</name>
</gene>
<evidence type="ECO:0000313" key="1">
    <source>
        <dbReference type="EMBL" id="BCK87230.1"/>
    </source>
</evidence>